<reference evidence="3 4" key="1">
    <citation type="submission" date="2016-10" db="EMBL/GenBank/DDBJ databases">
        <authorList>
            <person name="de Groot N.N."/>
        </authorList>
    </citation>
    <scope>NUCLEOTIDE SEQUENCE [LARGE SCALE GENOMIC DNA]</scope>
    <source>
        <strain evidence="3 4">DSM 22220</strain>
    </source>
</reference>
<dbReference type="EMBL" id="FNAH01000009">
    <property type="protein sequence ID" value="SDE63924.1"/>
    <property type="molecule type" value="Genomic_DNA"/>
</dbReference>
<comment type="similarity">
    <text evidence="1">Belongs to the universal stress protein A family.</text>
</comment>
<dbReference type="InterPro" id="IPR006016">
    <property type="entry name" value="UspA"/>
</dbReference>
<organism evidence="3 4">
    <name type="scientific">Paracoccus isoporae</name>
    <dbReference type="NCBI Taxonomy" id="591205"/>
    <lineage>
        <taxon>Bacteria</taxon>
        <taxon>Pseudomonadati</taxon>
        <taxon>Pseudomonadota</taxon>
        <taxon>Alphaproteobacteria</taxon>
        <taxon>Rhodobacterales</taxon>
        <taxon>Paracoccaceae</taxon>
        <taxon>Paracoccus</taxon>
    </lineage>
</organism>
<dbReference type="STRING" id="591205.SAMN05421538_1092"/>
<dbReference type="SUPFAM" id="SSF52402">
    <property type="entry name" value="Adenine nucleotide alpha hydrolases-like"/>
    <property type="match status" value="2"/>
</dbReference>
<dbReference type="Proteomes" id="UP000199344">
    <property type="component" value="Unassembled WGS sequence"/>
</dbReference>
<gene>
    <name evidence="3" type="ORF">SAMN05421538_1092</name>
</gene>
<dbReference type="PANTHER" id="PTHR46268">
    <property type="entry name" value="STRESS RESPONSE PROTEIN NHAX"/>
    <property type="match status" value="1"/>
</dbReference>
<proteinExistence type="inferred from homology"/>
<dbReference type="Pfam" id="PF00582">
    <property type="entry name" value="Usp"/>
    <property type="match status" value="2"/>
</dbReference>
<evidence type="ECO:0000259" key="2">
    <source>
        <dbReference type="Pfam" id="PF00582"/>
    </source>
</evidence>
<dbReference type="PRINTS" id="PR01438">
    <property type="entry name" value="UNVRSLSTRESS"/>
</dbReference>
<dbReference type="PANTHER" id="PTHR46268:SF6">
    <property type="entry name" value="UNIVERSAL STRESS PROTEIN UP12"/>
    <property type="match status" value="1"/>
</dbReference>
<evidence type="ECO:0000313" key="3">
    <source>
        <dbReference type="EMBL" id="SDE63924.1"/>
    </source>
</evidence>
<evidence type="ECO:0000256" key="1">
    <source>
        <dbReference type="ARBA" id="ARBA00008791"/>
    </source>
</evidence>
<dbReference type="AlphaFoldDB" id="A0A1G7EJV4"/>
<name>A0A1G7EJV4_9RHOB</name>
<dbReference type="CDD" id="cd00293">
    <property type="entry name" value="USP-like"/>
    <property type="match status" value="2"/>
</dbReference>
<accession>A0A1G7EJV4</accession>
<dbReference type="Gene3D" id="3.40.50.12370">
    <property type="match status" value="1"/>
</dbReference>
<dbReference type="OrthoDB" id="9804721at2"/>
<dbReference type="RefSeq" id="WP_090524567.1">
    <property type="nucleotide sequence ID" value="NZ_FNAH01000009.1"/>
</dbReference>
<dbReference type="InterPro" id="IPR006015">
    <property type="entry name" value="Universal_stress_UspA"/>
</dbReference>
<feature type="domain" description="UspA" evidence="2">
    <location>
        <begin position="1"/>
        <end position="156"/>
    </location>
</feature>
<evidence type="ECO:0000313" key="4">
    <source>
        <dbReference type="Proteomes" id="UP000199344"/>
    </source>
</evidence>
<protein>
    <submittedName>
        <fullName evidence="3">Nucleotide-binding universal stress protein, UspA family</fullName>
    </submittedName>
</protein>
<keyword evidence="4" id="KW-1185">Reference proteome</keyword>
<sequence length="281" mass="30234">MIDKIIALVDGSEYSQSVCDHAAWVAQRTGAPVELLHVLGRRDADGKQDLSGAIRLGARSALLDELAELDAQRSRLMGQRGRAILDDARDRLEQDGISEITVQLRQGDLVEAVAERQDDTRVVVIGKRGEAADFARGHLGSNMERILRSSRKPVFVASRAFRPVETVLIAWDGSASSRNAVEKITQSALFEGLALHLVSVGEAAARGRDDAQAALSRAGLSVQSRTIPGEPETALGELVEAEGFDMVVMGAHGHSRIRNLIVGSTTTATIRACKVPVVLFR</sequence>
<feature type="domain" description="UspA" evidence="2">
    <location>
        <begin position="205"/>
        <end position="281"/>
    </location>
</feature>